<sequence length="122" mass="13542">MAVQDLTDLVLEPLTQLTDIKFNDVQEKQLQCVQYLLHCYGDEINGSWLRLINIIGAIGQSHSDKHIRSAFQCFQLVVTDYLPTLNPNCYPACVDTAAKFGHQEHDLNISLAAIGSLVGSLI</sequence>
<evidence type="ECO:0000313" key="4">
    <source>
        <dbReference type="Proteomes" id="UP000274504"/>
    </source>
</evidence>
<accession>A0A0R3S8I6</accession>
<dbReference type="Proteomes" id="UP000274504">
    <property type="component" value="Unassembled WGS sequence"/>
</dbReference>
<proteinExistence type="predicted"/>
<organism evidence="5">
    <name type="scientific">Hymenolepis diminuta</name>
    <name type="common">Rat tapeworm</name>
    <dbReference type="NCBI Taxonomy" id="6216"/>
    <lineage>
        <taxon>Eukaryota</taxon>
        <taxon>Metazoa</taxon>
        <taxon>Spiralia</taxon>
        <taxon>Lophotrochozoa</taxon>
        <taxon>Platyhelminthes</taxon>
        <taxon>Cestoda</taxon>
        <taxon>Eucestoda</taxon>
        <taxon>Cyclophyllidea</taxon>
        <taxon>Hymenolepididae</taxon>
        <taxon>Hymenolepis</taxon>
    </lineage>
</organism>
<evidence type="ECO:0000313" key="5">
    <source>
        <dbReference type="WBParaSite" id="HDID_0000046601-mRNA-1"/>
    </source>
</evidence>
<reference evidence="5" key="1">
    <citation type="submission" date="2017-02" db="UniProtKB">
        <authorList>
            <consortium name="WormBaseParasite"/>
        </authorList>
    </citation>
    <scope>IDENTIFICATION</scope>
</reference>
<evidence type="ECO:0000259" key="1">
    <source>
        <dbReference type="Pfam" id="PF09324"/>
    </source>
</evidence>
<name>A0A0R3S8I6_HYMDI</name>
<dbReference type="OrthoDB" id="294853at2759"/>
<dbReference type="EMBL" id="UYSG01000062">
    <property type="protein sequence ID" value="VDL16241.1"/>
    <property type="molecule type" value="Genomic_DNA"/>
</dbReference>
<evidence type="ECO:0000259" key="2">
    <source>
        <dbReference type="Pfam" id="PF16206"/>
    </source>
</evidence>
<dbReference type="STRING" id="6216.A0A0R3S8I6"/>
<reference evidence="3 4" key="2">
    <citation type="submission" date="2018-11" db="EMBL/GenBank/DDBJ databases">
        <authorList>
            <consortium name="Pathogen Informatics"/>
        </authorList>
    </citation>
    <scope>NUCLEOTIDE SEQUENCE [LARGE SCALE GENOMIC DNA]</scope>
</reference>
<dbReference type="WBParaSite" id="HDID_0000046601-mRNA-1">
    <property type="protein sequence ID" value="HDID_0000046601-mRNA-1"/>
    <property type="gene ID" value="HDID_0000046601"/>
</dbReference>
<dbReference type="AlphaFoldDB" id="A0A0R3S8I6"/>
<dbReference type="InterPro" id="IPR032817">
    <property type="entry name" value="Mon2_C"/>
</dbReference>
<feature type="domain" description="Mon2 C-terminal" evidence="2">
    <location>
        <begin position="79"/>
        <end position="117"/>
    </location>
</feature>
<protein>
    <submittedName>
        <fullName evidence="5">Protein MON2 homolog</fullName>
    </submittedName>
</protein>
<evidence type="ECO:0000313" key="3">
    <source>
        <dbReference type="EMBL" id="VDL16241.1"/>
    </source>
</evidence>
<dbReference type="Pfam" id="PF16206">
    <property type="entry name" value="Mon2_C"/>
    <property type="match status" value="1"/>
</dbReference>
<gene>
    <name evidence="3" type="ORF">HDID_LOCUS467</name>
</gene>
<dbReference type="Pfam" id="PF09324">
    <property type="entry name" value="Sec7-like_HDS"/>
    <property type="match status" value="1"/>
</dbReference>
<dbReference type="InterPro" id="IPR015403">
    <property type="entry name" value="Mon2/Sec7/BIG1-like_HDS"/>
</dbReference>
<feature type="domain" description="Mon2/Sec7/BIG1-like HDS" evidence="1">
    <location>
        <begin position="10"/>
        <end position="75"/>
    </location>
</feature>